<organism evidence="2 3">
    <name type="scientific">Micromonospora profundi</name>
    <dbReference type="NCBI Taxonomy" id="1420889"/>
    <lineage>
        <taxon>Bacteria</taxon>
        <taxon>Bacillati</taxon>
        <taxon>Actinomycetota</taxon>
        <taxon>Actinomycetes</taxon>
        <taxon>Micromonosporales</taxon>
        <taxon>Micromonosporaceae</taxon>
        <taxon>Micromonospora</taxon>
    </lineage>
</organism>
<gene>
    <name evidence="2" type="ORF">Q3V37_18805</name>
</gene>
<proteinExistence type="predicted"/>
<evidence type="ECO:0000313" key="3">
    <source>
        <dbReference type="Proteomes" id="UP001235874"/>
    </source>
</evidence>
<feature type="region of interest" description="Disordered" evidence="1">
    <location>
        <begin position="714"/>
        <end position="746"/>
    </location>
</feature>
<protein>
    <submittedName>
        <fullName evidence="2">Uncharacterized protein</fullName>
    </submittedName>
</protein>
<feature type="region of interest" description="Disordered" evidence="1">
    <location>
        <begin position="360"/>
        <end position="473"/>
    </location>
</feature>
<sequence length="746" mass="79062">MTALGRTARAVASRDIDRVPATRRFDPRRHRRVAGLFDLWLAPGPKGRLMVPTDPNRLLDARSIADLVRRTGDAADDVRILTDDGARHADLFTEVAGLLGHDVLVSPEGTDIRHTAHRVNGADTASATSAGPLHAVPLHRVTRQPMDWLVLQPPDLATHLPGWFALDEGLVRPRTGVVRLPLADGLALATRADFVARRATAHRLGLVSEGIVTIAVTARADGFLVGNYSGTQGVHSGRQLAALVGDLPLYGADLRLWLTWPSDAGEQARLAEQTIELAETTGATVWTPPPGGRAELIDDHRDLRALDAAGAVAPWRAHRPRYADGPATLDATPDGLLVSRLSRERVTLTVANGVAAGLALTAPNDPASGVVGSAPGVDGSPAGVNGSAQDPGGSPAGVDGSPEAGRKAADGTPANGRVTDAAPTKQTTIGTSKEPTAPDPPAVAPTAVLTPPLSRPALVTERRRASDYGPPWLRRGQQVNAETFEAFVRTPGDPAEVVADGMPSTEMFLIAFLDPRSAPEGCDLLRVRIEPGGAIAVATLRSHVPARLQYLLGTSDTYLLPAARLDRVRAVGGFRTEGIGWLLPVGDAYDATVRIRSAPTARSTAGLPNDVRRWPEFGTRKAYALLPVRSRGLPKGWLRLYRQPPPARQGRLLVDVRVPRSRTVDVGATAAMLAPLTSVRTRADALHRAGVELILGSRSYDRIQVRRVHHARDGAWQRSPGAASGPLPATLRRLQSGATTSASDPT</sequence>
<accession>A0AAJ6L3N8</accession>
<evidence type="ECO:0000313" key="2">
    <source>
        <dbReference type="EMBL" id="WLS43453.1"/>
    </source>
</evidence>
<feature type="compositionally biased region" description="Polar residues" evidence="1">
    <location>
        <begin position="736"/>
        <end position="746"/>
    </location>
</feature>
<name>A0AAJ6L3N8_9ACTN</name>
<evidence type="ECO:0000256" key="1">
    <source>
        <dbReference type="SAM" id="MobiDB-lite"/>
    </source>
</evidence>
<feature type="compositionally biased region" description="Polar residues" evidence="1">
    <location>
        <begin position="424"/>
        <end position="434"/>
    </location>
</feature>
<keyword evidence="3" id="KW-1185">Reference proteome</keyword>
<dbReference type="Proteomes" id="UP001235874">
    <property type="component" value="Chromosome"/>
</dbReference>
<dbReference type="EMBL" id="CP130472">
    <property type="protein sequence ID" value="WLS43453.1"/>
    <property type="molecule type" value="Genomic_DNA"/>
</dbReference>
<dbReference type="KEGG" id="mprn:Q3V37_18805"/>
<reference evidence="2 3" key="1">
    <citation type="submission" date="2023-07" db="EMBL/GenBank/DDBJ databases">
        <title>Micromonospora profundi TRM 95458 converts glycerol to a new osmotic compound.</title>
        <authorList>
            <person name="Lu D."/>
        </authorList>
    </citation>
    <scope>NUCLEOTIDE SEQUENCE [LARGE SCALE GENOMIC DNA]</scope>
    <source>
        <strain evidence="2 3">TRM95458</strain>
    </source>
</reference>
<dbReference type="RefSeq" id="WP_306270930.1">
    <property type="nucleotide sequence ID" value="NZ_CP130472.1"/>
</dbReference>
<dbReference type="AlphaFoldDB" id="A0AAJ6L3N8"/>